<feature type="compositionally biased region" description="Acidic residues" evidence="1">
    <location>
        <begin position="57"/>
        <end position="69"/>
    </location>
</feature>
<reference evidence="2 3" key="1">
    <citation type="journal article" date="2015" name="BMC Genomics">
        <title>The genome of the truffle-parasite Tolypocladium ophioglossoides and the evolution of antifungal peptaibiotics.</title>
        <authorList>
            <person name="Quandt C.A."/>
            <person name="Bushley K.E."/>
            <person name="Spatafora J.W."/>
        </authorList>
    </citation>
    <scope>NUCLEOTIDE SEQUENCE [LARGE SCALE GENOMIC DNA]</scope>
    <source>
        <strain evidence="2 3">CBS 100239</strain>
    </source>
</reference>
<keyword evidence="3" id="KW-1185">Reference proteome</keyword>
<sequence length="115" mass="12583">MDELEENMGQWNLNSSSSSYDHHDAPSSSPNGSTGGHDSEDEPDLDGSEHGEHETDGMEDNEDDDDETSADLGNADSDSGVAETFSGHCIEICRPKYENFNGRIERKTERSDVSN</sequence>
<gene>
    <name evidence="2" type="ORF">TOPH_04761</name>
</gene>
<feature type="compositionally biased region" description="Polar residues" evidence="1">
    <location>
        <begin position="9"/>
        <end position="19"/>
    </location>
</feature>
<evidence type="ECO:0000313" key="3">
    <source>
        <dbReference type="Proteomes" id="UP000036947"/>
    </source>
</evidence>
<dbReference type="EMBL" id="LFRF01000012">
    <property type="protein sequence ID" value="KND90550.1"/>
    <property type="molecule type" value="Genomic_DNA"/>
</dbReference>
<dbReference type="Proteomes" id="UP000036947">
    <property type="component" value="Unassembled WGS sequence"/>
</dbReference>
<name>A0A0L0N9W4_TOLOC</name>
<organism evidence="2 3">
    <name type="scientific">Tolypocladium ophioglossoides (strain CBS 100239)</name>
    <name type="common">Snaketongue truffleclub</name>
    <name type="synonym">Elaphocordyceps ophioglossoides</name>
    <dbReference type="NCBI Taxonomy" id="1163406"/>
    <lineage>
        <taxon>Eukaryota</taxon>
        <taxon>Fungi</taxon>
        <taxon>Dikarya</taxon>
        <taxon>Ascomycota</taxon>
        <taxon>Pezizomycotina</taxon>
        <taxon>Sordariomycetes</taxon>
        <taxon>Hypocreomycetidae</taxon>
        <taxon>Hypocreales</taxon>
        <taxon>Ophiocordycipitaceae</taxon>
        <taxon>Tolypocladium</taxon>
    </lineage>
</organism>
<evidence type="ECO:0000256" key="1">
    <source>
        <dbReference type="SAM" id="MobiDB-lite"/>
    </source>
</evidence>
<comment type="caution">
    <text evidence="2">The sequence shown here is derived from an EMBL/GenBank/DDBJ whole genome shotgun (WGS) entry which is preliminary data.</text>
</comment>
<dbReference type="STRING" id="1163406.A0A0L0N9W4"/>
<feature type="compositionally biased region" description="Basic and acidic residues" evidence="1">
    <location>
        <begin position="47"/>
        <end position="56"/>
    </location>
</feature>
<accession>A0A0L0N9W4</accession>
<feature type="region of interest" description="Disordered" evidence="1">
    <location>
        <begin position="1"/>
        <end position="82"/>
    </location>
</feature>
<protein>
    <submittedName>
        <fullName evidence="2">Uncharacterized protein</fullName>
    </submittedName>
</protein>
<evidence type="ECO:0000313" key="2">
    <source>
        <dbReference type="EMBL" id="KND90550.1"/>
    </source>
</evidence>
<proteinExistence type="predicted"/>
<dbReference type="AlphaFoldDB" id="A0A0L0N9W4"/>